<reference evidence="1 2" key="1">
    <citation type="journal article" date="2017" name="Gigascience">
        <title>Draft genome of the honey bee ectoparasitic mite, Tropilaelaps mercedesae, is shaped by the parasitic life history.</title>
        <authorList>
            <person name="Dong X."/>
            <person name="Armstrong S.D."/>
            <person name="Xia D."/>
            <person name="Makepeace B.L."/>
            <person name="Darby A.C."/>
            <person name="Kadowaki T."/>
        </authorList>
    </citation>
    <scope>NUCLEOTIDE SEQUENCE [LARGE SCALE GENOMIC DNA]</scope>
    <source>
        <strain evidence="1">Wuxi-XJTLU</strain>
    </source>
</reference>
<protein>
    <submittedName>
        <fullName evidence="1">Uncharacterized protein</fullName>
    </submittedName>
</protein>
<evidence type="ECO:0000313" key="1">
    <source>
        <dbReference type="EMBL" id="OQR76600.1"/>
    </source>
</evidence>
<dbReference type="Proteomes" id="UP000192247">
    <property type="component" value="Unassembled WGS sequence"/>
</dbReference>
<dbReference type="InParanoid" id="A0A1V9XSY0"/>
<comment type="caution">
    <text evidence="1">The sequence shown here is derived from an EMBL/GenBank/DDBJ whole genome shotgun (WGS) entry which is preliminary data.</text>
</comment>
<dbReference type="OrthoDB" id="6516169at2759"/>
<dbReference type="AlphaFoldDB" id="A0A1V9XSY0"/>
<sequence length="63" mass="7013">MTAANLTDVALDPISILQIGFVNPAQYYFEFYLNTEYVTNPRHPSTALLSFVFLTISGIDAAR</sequence>
<proteinExistence type="predicted"/>
<evidence type="ECO:0000313" key="2">
    <source>
        <dbReference type="Proteomes" id="UP000192247"/>
    </source>
</evidence>
<name>A0A1V9XSY0_9ACAR</name>
<dbReference type="EMBL" id="MNPL01004634">
    <property type="protein sequence ID" value="OQR76600.1"/>
    <property type="molecule type" value="Genomic_DNA"/>
</dbReference>
<gene>
    <name evidence="1" type="ORF">BIW11_07679</name>
</gene>
<accession>A0A1V9XSY0</accession>
<keyword evidence="2" id="KW-1185">Reference proteome</keyword>
<organism evidence="1 2">
    <name type="scientific">Tropilaelaps mercedesae</name>
    <dbReference type="NCBI Taxonomy" id="418985"/>
    <lineage>
        <taxon>Eukaryota</taxon>
        <taxon>Metazoa</taxon>
        <taxon>Ecdysozoa</taxon>
        <taxon>Arthropoda</taxon>
        <taxon>Chelicerata</taxon>
        <taxon>Arachnida</taxon>
        <taxon>Acari</taxon>
        <taxon>Parasitiformes</taxon>
        <taxon>Mesostigmata</taxon>
        <taxon>Gamasina</taxon>
        <taxon>Dermanyssoidea</taxon>
        <taxon>Laelapidae</taxon>
        <taxon>Tropilaelaps</taxon>
    </lineage>
</organism>